<dbReference type="Proteomes" id="UP000274593">
    <property type="component" value="Chromosome"/>
</dbReference>
<protein>
    <recommendedName>
        <fullName evidence="1">DUF6998 domain-containing protein</fullName>
    </recommendedName>
</protein>
<dbReference type="Pfam" id="PF22522">
    <property type="entry name" value="DUF6998"/>
    <property type="match status" value="1"/>
</dbReference>
<sequence length="150" mass="17382">MKEIKQLLEITNKLRERYKRSFPLDGRLVGDIGEVLCAEKYGIELYSENTTIHDGKEIATGKLIQIKATFKNNSYFPYGESKIPDYFLSVNILEDGKIEELFNGPGKFIHNNYIVKRRLKSYNKTYYTLSKGILKQLNKQVPQGQKIKTL</sequence>
<dbReference type="AlphaFoldDB" id="A0A3S8RA22"/>
<organism evidence="2 3">
    <name type="scientific">Tenacibaculum singaporense</name>
    <dbReference type="NCBI Taxonomy" id="2358479"/>
    <lineage>
        <taxon>Bacteria</taxon>
        <taxon>Pseudomonadati</taxon>
        <taxon>Bacteroidota</taxon>
        <taxon>Flavobacteriia</taxon>
        <taxon>Flavobacteriales</taxon>
        <taxon>Flavobacteriaceae</taxon>
        <taxon>Tenacibaculum</taxon>
    </lineage>
</organism>
<dbReference type="EMBL" id="CP032548">
    <property type="protein sequence ID" value="AZJ36620.1"/>
    <property type="molecule type" value="Genomic_DNA"/>
</dbReference>
<dbReference type="KEGG" id="tsig:D6T69_14200"/>
<proteinExistence type="predicted"/>
<evidence type="ECO:0000313" key="3">
    <source>
        <dbReference type="Proteomes" id="UP000274593"/>
    </source>
</evidence>
<name>A0A3S8RA22_9FLAO</name>
<keyword evidence="3" id="KW-1185">Reference proteome</keyword>
<dbReference type="RefSeq" id="WP_125068521.1">
    <property type="nucleotide sequence ID" value="NZ_CP032548.1"/>
</dbReference>
<evidence type="ECO:0000313" key="2">
    <source>
        <dbReference type="EMBL" id="AZJ36620.1"/>
    </source>
</evidence>
<evidence type="ECO:0000259" key="1">
    <source>
        <dbReference type="Pfam" id="PF22522"/>
    </source>
</evidence>
<feature type="domain" description="DUF6998" evidence="1">
    <location>
        <begin position="5"/>
        <end position="147"/>
    </location>
</feature>
<accession>A0A3S8RA22</accession>
<dbReference type="InterPro" id="IPR054267">
    <property type="entry name" value="DUF6998"/>
</dbReference>
<gene>
    <name evidence="2" type="ORF">D6T69_14200</name>
</gene>
<reference evidence="2 3" key="1">
    <citation type="submission" date="2018-09" db="EMBL/GenBank/DDBJ databases">
        <title>Insights into the microbiota of Asian seabass (Lates calcarifer) with tenacibaculosis symptoms and description of sp. nov. Tenacibaculum singaporense.</title>
        <authorList>
            <person name="Miyake S."/>
            <person name="Soh M."/>
            <person name="Azman M.N."/>
            <person name="Ngoh S.Y."/>
            <person name="Orban L."/>
        </authorList>
    </citation>
    <scope>NUCLEOTIDE SEQUENCE [LARGE SCALE GENOMIC DNA]</scope>
    <source>
        <strain evidence="2 3">DSM 106434</strain>
    </source>
</reference>